<name>A0A542E2C7_9MICO</name>
<feature type="transmembrane region" description="Helical" evidence="1">
    <location>
        <begin position="21"/>
        <end position="41"/>
    </location>
</feature>
<dbReference type="EMBL" id="VFMN01000001">
    <property type="protein sequence ID" value="TQJ09490.1"/>
    <property type="molecule type" value="Genomic_DNA"/>
</dbReference>
<keyword evidence="3" id="KW-1185">Reference proteome</keyword>
<dbReference type="Proteomes" id="UP000317893">
    <property type="component" value="Unassembled WGS sequence"/>
</dbReference>
<keyword evidence="1" id="KW-0812">Transmembrane</keyword>
<organism evidence="2 3">
    <name type="scientific">Lapillicoccus jejuensis</name>
    <dbReference type="NCBI Taxonomy" id="402171"/>
    <lineage>
        <taxon>Bacteria</taxon>
        <taxon>Bacillati</taxon>
        <taxon>Actinomycetota</taxon>
        <taxon>Actinomycetes</taxon>
        <taxon>Micrococcales</taxon>
        <taxon>Intrasporangiaceae</taxon>
        <taxon>Lapillicoccus</taxon>
    </lineage>
</organism>
<proteinExistence type="predicted"/>
<protein>
    <submittedName>
        <fullName evidence="2">Uncharacterized protein</fullName>
    </submittedName>
</protein>
<reference evidence="2 3" key="1">
    <citation type="submission" date="2019-06" db="EMBL/GenBank/DDBJ databases">
        <title>Sequencing the genomes of 1000 actinobacteria strains.</title>
        <authorList>
            <person name="Klenk H.-P."/>
        </authorList>
    </citation>
    <scope>NUCLEOTIDE SEQUENCE [LARGE SCALE GENOMIC DNA]</scope>
    <source>
        <strain evidence="2 3">DSM 18607</strain>
    </source>
</reference>
<accession>A0A542E2C7</accession>
<evidence type="ECO:0000313" key="3">
    <source>
        <dbReference type="Proteomes" id="UP000317893"/>
    </source>
</evidence>
<dbReference type="RefSeq" id="WP_141848852.1">
    <property type="nucleotide sequence ID" value="NZ_BAAAPR010000014.1"/>
</dbReference>
<sequence length="115" mass="11763">MTAGPLRPRELRPATRGERRARVALVAVGLGLALVGAVAAVTTLPPAQWVRVALWLAAGVVVHDAVVAPLALALGVGVLGRVRRPAVRRLLRAGLLLAATVVVVAVPLLATGGLR</sequence>
<evidence type="ECO:0000313" key="2">
    <source>
        <dbReference type="EMBL" id="TQJ09490.1"/>
    </source>
</evidence>
<dbReference type="AlphaFoldDB" id="A0A542E2C7"/>
<gene>
    <name evidence="2" type="ORF">FB458_2602</name>
</gene>
<feature type="transmembrane region" description="Helical" evidence="1">
    <location>
        <begin position="53"/>
        <end position="78"/>
    </location>
</feature>
<evidence type="ECO:0000256" key="1">
    <source>
        <dbReference type="SAM" id="Phobius"/>
    </source>
</evidence>
<keyword evidence="1" id="KW-0472">Membrane</keyword>
<comment type="caution">
    <text evidence="2">The sequence shown here is derived from an EMBL/GenBank/DDBJ whole genome shotgun (WGS) entry which is preliminary data.</text>
</comment>
<keyword evidence="1" id="KW-1133">Transmembrane helix</keyword>
<feature type="transmembrane region" description="Helical" evidence="1">
    <location>
        <begin position="90"/>
        <end position="110"/>
    </location>
</feature>